<feature type="non-terminal residue" evidence="1">
    <location>
        <position position="1"/>
    </location>
</feature>
<evidence type="ECO:0000313" key="1">
    <source>
        <dbReference type="EMBL" id="GAI52705.1"/>
    </source>
</evidence>
<comment type="caution">
    <text evidence="1">The sequence shown here is derived from an EMBL/GenBank/DDBJ whole genome shotgun (WGS) entry which is preliminary data.</text>
</comment>
<accession>X1QNZ1</accession>
<organism evidence="1">
    <name type="scientific">marine sediment metagenome</name>
    <dbReference type="NCBI Taxonomy" id="412755"/>
    <lineage>
        <taxon>unclassified sequences</taxon>
        <taxon>metagenomes</taxon>
        <taxon>ecological metagenomes</taxon>
    </lineage>
</organism>
<sequence>WMEWLYQEEASFEKLKPRIEHICRDDFRRLLEEAEETGKTPTELVYEKVEDLVFSGADFHESLNP</sequence>
<name>X1QNZ1_9ZZZZ</name>
<dbReference type="AlphaFoldDB" id="X1QNZ1"/>
<gene>
    <name evidence="1" type="ORF">S06H3_62952</name>
</gene>
<protein>
    <submittedName>
        <fullName evidence="1">Uncharacterized protein</fullName>
    </submittedName>
</protein>
<dbReference type="EMBL" id="BARV01041648">
    <property type="protein sequence ID" value="GAI52705.1"/>
    <property type="molecule type" value="Genomic_DNA"/>
</dbReference>
<proteinExistence type="predicted"/>
<reference evidence="1" key="1">
    <citation type="journal article" date="2014" name="Front. Microbiol.">
        <title>High frequency of phylogenetically diverse reductive dehalogenase-homologous genes in deep subseafloor sedimentary metagenomes.</title>
        <authorList>
            <person name="Kawai M."/>
            <person name="Futagami T."/>
            <person name="Toyoda A."/>
            <person name="Takaki Y."/>
            <person name="Nishi S."/>
            <person name="Hori S."/>
            <person name="Arai W."/>
            <person name="Tsubouchi T."/>
            <person name="Morono Y."/>
            <person name="Uchiyama I."/>
            <person name="Ito T."/>
            <person name="Fujiyama A."/>
            <person name="Inagaki F."/>
            <person name="Takami H."/>
        </authorList>
    </citation>
    <scope>NUCLEOTIDE SEQUENCE</scope>
    <source>
        <strain evidence="1">Expedition CK06-06</strain>
    </source>
</reference>